<dbReference type="Gene3D" id="1.10.8.100">
    <property type="entry name" value="Ribosomal RNA adenine dimethylase-like, domain 2"/>
    <property type="match status" value="1"/>
</dbReference>
<dbReference type="RefSeq" id="WP_092926451.1">
    <property type="nucleotide sequence ID" value="NZ_FOMZ01000006.1"/>
</dbReference>
<dbReference type="InterPro" id="IPR020598">
    <property type="entry name" value="rRNA_Ade_methylase_Trfase_N"/>
</dbReference>
<evidence type="ECO:0000256" key="4">
    <source>
        <dbReference type="ARBA" id="ARBA00022884"/>
    </source>
</evidence>
<dbReference type="AlphaFoldDB" id="A0A1I1WRY1"/>
<evidence type="ECO:0000256" key="1">
    <source>
        <dbReference type="ARBA" id="ARBA00022603"/>
    </source>
</evidence>
<feature type="binding site" evidence="5">
    <location>
        <position position="62"/>
    </location>
    <ligand>
        <name>S-adenosyl-L-methionine</name>
        <dbReference type="ChEBI" id="CHEBI:59789"/>
    </ligand>
</feature>
<keyword evidence="9" id="KW-1185">Reference proteome</keyword>
<dbReference type="InterPro" id="IPR029063">
    <property type="entry name" value="SAM-dependent_MTases_sf"/>
</dbReference>
<reference evidence="9" key="1">
    <citation type="submission" date="2016-10" db="EMBL/GenBank/DDBJ databases">
        <authorList>
            <person name="Varghese N."/>
            <person name="Submissions S."/>
        </authorList>
    </citation>
    <scope>NUCLEOTIDE SEQUENCE [LARGE SCALE GENOMIC DNA]</scope>
    <source>
        <strain evidence="9">DSM 45004</strain>
    </source>
</reference>
<organism evidence="8 9">
    <name type="scientific">Actinopolyspora alba</name>
    <dbReference type="NCBI Taxonomy" id="673379"/>
    <lineage>
        <taxon>Bacteria</taxon>
        <taxon>Bacillati</taxon>
        <taxon>Actinomycetota</taxon>
        <taxon>Actinomycetes</taxon>
        <taxon>Actinopolysporales</taxon>
        <taxon>Actinopolysporaceae</taxon>
        <taxon>Actinopolyspora</taxon>
        <taxon>Actinopolyspora alba group</taxon>
    </lineage>
</organism>
<feature type="binding site" evidence="5">
    <location>
        <position position="15"/>
    </location>
    <ligand>
        <name>S-adenosyl-L-methionine</name>
        <dbReference type="ChEBI" id="CHEBI:59789"/>
    </ligand>
</feature>
<proteinExistence type="inferred from homology"/>
<feature type="binding site" evidence="5">
    <location>
        <position position="17"/>
    </location>
    <ligand>
        <name>S-adenosyl-L-methionine</name>
        <dbReference type="ChEBI" id="CHEBI:59789"/>
    </ligand>
</feature>
<evidence type="ECO:0000256" key="6">
    <source>
        <dbReference type="SAM" id="MobiDB-lite"/>
    </source>
</evidence>
<feature type="binding site" evidence="5">
    <location>
        <position position="101"/>
    </location>
    <ligand>
        <name>S-adenosyl-L-methionine</name>
        <dbReference type="ChEBI" id="CHEBI:59789"/>
    </ligand>
</feature>
<name>A0A1I1WRY1_9ACTN</name>
<dbReference type="Proteomes" id="UP000198716">
    <property type="component" value="Unassembled WGS sequence"/>
</dbReference>
<comment type="caution">
    <text evidence="5">Lacks conserved residue(s) required for the propagation of feature annotation.</text>
</comment>
<dbReference type="InterPro" id="IPR023165">
    <property type="entry name" value="rRNA_Ade_diMease-like_C"/>
</dbReference>
<dbReference type="NCBIfam" id="NF000499">
    <property type="entry name" value="Erm23S_rRNA_broad"/>
    <property type="match status" value="1"/>
</dbReference>
<accession>A0A1I1WRY1</accession>
<feature type="binding site" evidence="5">
    <location>
        <position position="85"/>
    </location>
    <ligand>
        <name>S-adenosyl-L-methionine</name>
        <dbReference type="ChEBI" id="CHEBI:59789"/>
    </ligand>
</feature>
<dbReference type="GO" id="GO:0003723">
    <property type="term" value="F:RNA binding"/>
    <property type="evidence" value="ECO:0007669"/>
    <property type="project" value="UniProtKB-UniRule"/>
</dbReference>
<dbReference type="GO" id="GO:0000179">
    <property type="term" value="F:rRNA (adenine-N6,N6-)-dimethyltransferase activity"/>
    <property type="evidence" value="ECO:0007669"/>
    <property type="project" value="UniProtKB-UniRule"/>
</dbReference>
<keyword evidence="2 5" id="KW-0808">Transferase</keyword>
<dbReference type="EMBL" id="FOMZ01000006">
    <property type="protein sequence ID" value="SFD97927.1"/>
    <property type="molecule type" value="Genomic_DNA"/>
</dbReference>
<dbReference type="Pfam" id="PF00398">
    <property type="entry name" value="RrnaAD"/>
    <property type="match status" value="1"/>
</dbReference>
<dbReference type="Gene3D" id="3.40.50.150">
    <property type="entry name" value="Vaccinia Virus protein VP39"/>
    <property type="match status" value="1"/>
</dbReference>
<gene>
    <name evidence="8" type="ORF">SAMN04487819_10663</name>
</gene>
<evidence type="ECO:0000256" key="5">
    <source>
        <dbReference type="PROSITE-ProRule" id="PRU01026"/>
    </source>
</evidence>
<evidence type="ECO:0000313" key="8">
    <source>
        <dbReference type="EMBL" id="SFD97927.1"/>
    </source>
</evidence>
<dbReference type="PANTHER" id="PTHR11727:SF7">
    <property type="entry name" value="DIMETHYLADENOSINE TRANSFERASE-RELATED"/>
    <property type="match status" value="1"/>
</dbReference>
<feature type="region of interest" description="Disordered" evidence="6">
    <location>
        <begin position="256"/>
        <end position="284"/>
    </location>
</feature>
<evidence type="ECO:0000256" key="2">
    <source>
        <dbReference type="ARBA" id="ARBA00022679"/>
    </source>
</evidence>
<dbReference type="CDD" id="cd02440">
    <property type="entry name" value="AdoMet_MTases"/>
    <property type="match status" value="1"/>
</dbReference>
<feature type="compositionally biased region" description="Basic residues" evidence="6">
    <location>
        <begin position="275"/>
        <end position="284"/>
    </location>
</feature>
<keyword evidence="1 5" id="KW-0489">Methyltransferase</keyword>
<dbReference type="PROSITE" id="PS51689">
    <property type="entry name" value="SAM_RNA_A_N6_MT"/>
    <property type="match status" value="1"/>
</dbReference>
<keyword evidence="4 5" id="KW-0694">RNA-binding</keyword>
<feature type="domain" description="Ribosomal RNA adenine methylase transferase N-terminal" evidence="7">
    <location>
        <begin position="22"/>
        <end position="182"/>
    </location>
</feature>
<protein>
    <submittedName>
        <fullName evidence="8">23S rRNA (Adenine-N6)-dimethyltransferase</fullName>
    </submittedName>
</protein>
<dbReference type="GO" id="GO:0005829">
    <property type="term" value="C:cytosol"/>
    <property type="evidence" value="ECO:0007669"/>
    <property type="project" value="TreeGrafter"/>
</dbReference>
<dbReference type="InterPro" id="IPR001737">
    <property type="entry name" value="KsgA/Erm"/>
</dbReference>
<dbReference type="SMART" id="SM00650">
    <property type="entry name" value="rADc"/>
    <property type="match status" value="1"/>
</dbReference>
<sequence>MSHSHPGGPHELGQNFLVDRSTIATIENLVTGTNGPIVELAAGDGAVTVPLGRSGRPITAVELDPGRARRLRRRTPEHVTVVNTDILRFTLPGTPHVLVGNLPFHLTTAVLKRVLGGHEWRTAVLLVQWEVARRRAGVGGATMLTAQWWPWYEFSLRQRVPAHAFRPAPSVDGGLLVMRRREVPLVTTAGEEYRRFVRDVYTGRGRGLGEILERTGRIDRSALREWLRLEHVSARSLPKELTAEQWASLWRRITATGEGTDEGTPHHRPGGTTRAGRRGRNRNR</sequence>
<dbReference type="SUPFAM" id="SSF53335">
    <property type="entry name" value="S-adenosyl-L-methionine-dependent methyltransferases"/>
    <property type="match status" value="1"/>
</dbReference>
<evidence type="ECO:0000259" key="7">
    <source>
        <dbReference type="SMART" id="SM00650"/>
    </source>
</evidence>
<evidence type="ECO:0000256" key="3">
    <source>
        <dbReference type="ARBA" id="ARBA00022691"/>
    </source>
</evidence>
<comment type="similarity">
    <text evidence="5">Belongs to the class I-like SAM-binding methyltransferase superfamily. rRNA adenine N(6)-methyltransferase family.</text>
</comment>
<evidence type="ECO:0000313" key="9">
    <source>
        <dbReference type="Proteomes" id="UP000198716"/>
    </source>
</evidence>
<keyword evidence="3 5" id="KW-0949">S-adenosyl-L-methionine</keyword>
<dbReference type="PANTHER" id="PTHR11727">
    <property type="entry name" value="DIMETHYLADENOSINE TRANSFERASE"/>
    <property type="match status" value="1"/>
</dbReference>